<sequence>PISSYNATDDLPRNRRDKISCESEESEFVLGEFLIAESNEEDLRLEVVRVLAEWCLLRPLTPAVLQALSTQEIERRWRTLRLTLRCRKLPAEDECPSSTLIEYLNGIATRARVK</sequence>
<organism evidence="3">
    <name type="scientific">Rodentolepis nana</name>
    <name type="common">Dwarf tapeworm</name>
    <name type="synonym">Hymenolepis nana</name>
    <dbReference type="NCBI Taxonomy" id="102285"/>
    <lineage>
        <taxon>Eukaryota</taxon>
        <taxon>Metazoa</taxon>
        <taxon>Spiralia</taxon>
        <taxon>Lophotrochozoa</taxon>
        <taxon>Platyhelminthes</taxon>
        <taxon>Cestoda</taxon>
        <taxon>Eucestoda</taxon>
        <taxon>Cyclophyllidea</taxon>
        <taxon>Hymenolepididae</taxon>
        <taxon>Rodentolepis</taxon>
    </lineage>
</organism>
<dbReference type="WBParaSite" id="HNAJ_0000380301-mRNA-1">
    <property type="protein sequence ID" value="HNAJ_0000380301-mRNA-1"/>
    <property type="gene ID" value="HNAJ_0000380301"/>
</dbReference>
<gene>
    <name evidence="1" type="ORF">HNAJ_LOCUS3801</name>
</gene>
<evidence type="ECO:0000313" key="1">
    <source>
        <dbReference type="EMBL" id="VDN99660.1"/>
    </source>
</evidence>
<dbReference type="STRING" id="102285.A0A0R3T9R4"/>
<name>A0A0R3T9R4_RODNA</name>
<proteinExistence type="predicted"/>
<reference evidence="1 2" key="2">
    <citation type="submission" date="2018-11" db="EMBL/GenBank/DDBJ databases">
        <authorList>
            <consortium name="Pathogen Informatics"/>
        </authorList>
    </citation>
    <scope>NUCLEOTIDE SEQUENCE [LARGE SCALE GENOMIC DNA]</scope>
</reference>
<accession>A0A0R3T9R4</accession>
<reference evidence="3" key="1">
    <citation type="submission" date="2017-02" db="UniProtKB">
        <authorList>
            <consortium name="WormBaseParasite"/>
        </authorList>
    </citation>
    <scope>IDENTIFICATION</scope>
</reference>
<keyword evidence="2" id="KW-1185">Reference proteome</keyword>
<dbReference type="Proteomes" id="UP000278807">
    <property type="component" value="Unassembled WGS sequence"/>
</dbReference>
<dbReference type="EMBL" id="UZAE01002358">
    <property type="protein sequence ID" value="VDN99660.1"/>
    <property type="molecule type" value="Genomic_DNA"/>
</dbReference>
<protein>
    <submittedName>
        <fullName evidence="3">DRIM domain-containing protein</fullName>
    </submittedName>
</protein>
<evidence type="ECO:0000313" key="2">
    <source>
        <dbReference type="Proteomes" id="UP000278807"/>
    </source>
</evidence>
<evidence type="ECO:0000313" key="3">
    <source>
        <dbReference type="WBParaSite" id="HNAJ_0000380301-mRNA-1"/>
    </source>
</evidence>
<dbReference type="AlphaFoldDB" id="A0A0R3T9R4"/>